<dbReference type="PROSITE" id="PS51755">
    <property type="entry name" value="OMPR_PHOB"/>
    <property type="match status" value="1"/>
</dbReference>
<reference evidence="11" key="2">
    <citation type="submission" date="2021-04" db="EMBL/GenBank/DDBJ databases">
        <title>Novel species in family Eggerthellaceae.</title>
        <authorList>
            <person name="Zhang G."/>
        </authorList>
    </citation>
    <scope>NUCLEOTIDE SEQUENCE</scope>
    <source>
        <strain evidence="11">Zg-886</strain>
    </source>
</reference>
<evidence type="ECO:0000313" key="11">
    <source>
        <dbReference type="EMBL" id="QTU84204.1"/>
    </source>
</evidence>
<dbReference type="Pfam" id="PF00486">
    <property type="entry name" value="Trans_reg_C"/>
    <property type="match status" value="1"/>
</dbReference>
<keyword evidence="1 6" id="KW-0597">Phosphoprotein</keyword>
<dbReference type="InterPro" id="IPR001789">
    <property type="entry name" value="Sig_transdc_resp-reg_receiver"/>
</dbReference>
<dbReference type="Proteomes" id="UP000671910">
    <property type="component" value="Chromosome"/>
</dbReference>
<dbReference type="InterPro" id="IPR039420">
    <property type="entry name" value="WalR-like"/>
</dbReference>
<evidence type="ECO:0000256" key="1">
    <source>
        <dbReference type="ARBA" id="ARBA00022553"/>
    </source>
</evidence>
<dbReference type="SUPFAM" id="SSF46894">
    <property type="entry name" value="C-terminal effector domain of the bipartite response regulators"/>
    <property type="match status" value="1"/>
</dbReference>
<dbReference type="GO" id="GO:0005829">
    <property type="term" value="C:cytosol"/>
    <property type="evidence" value="ECO:0007669"/>
    <property type="project" value="TreeGrafter"/>
</dbReference>
<dbReference type="Gene3D" id="3.40.50.2300">
    <property type="match status" value="1"/>
</dbReference>
<feature type="domain" description="OmpR/PhoB-type" evidence="9">
    <location>
        <begin position="125"/>
        <end position="224"/>
    </location>
</feature>
<dbReference type="PROSITE" id="PS50110">
    <property type="entry name" value="RESPONSE_REGULATORY"/>
    <property type="match status" value="1"/>
</dbReference>
<evidence type="ECO:0000256" key="4">
    <source>
        <dbReference type="ARBA" id="ARBA00023125"/>
    </source>
</evidence>
<reference evidence="10 12" key="1">
    <citation type="submission" date="2019-11" db="EMBL/GenBank/DDBJ databases">
        <title>Eggerthellaceae novel genus isolated from the rectal contents of marmort.</title>
        <authorList>
            <person name="Zhang G."/>
        </authorList>
    </citation>
    <scope>NUCLEOTIDE SEQUENCE [LARGE SCALE GENOMIC DNA]</scope>
    <source>
        <strain evidence="12">zg-886</strain>
        <strain evidence="10">Zg-886</strain>
    </source>
</reference>
<evidence type="ECO:0000256" key="5">
    <source>
        <dbReference type="ARBA" id="ARBA00023163"/>
    </source>
</evidence>
<keyword evidence="4 7" id="KW-0238">DNA-binding</keyword>
<dbReference type="Gene3D" id="6.10.250.690">
    <property type="match status" value="1"/>
</dbReference>
<feature type="modified residue" description="4-aspartylphosphate" evidence="6">
    <location>
        <position position="52"/>
    </location>
</feature>
<dbReference type="GO" id="GO:0032993">
    <property type="term" value="C:protein-DNA complex"/>
    <property type="evidence" value="ECO:0007669"/>
    <property type="project" value="TreeGrafter"/>
</dbReference>
<organism evidence="11 13">
    <name type="scientific">Xiamenia xianingshaonis</name>
    <dbReference type="NCBI Taxonomy" id="2682776"/>
    <lineage>
        <taxon>Bacteria</taxon>
        <taxon>Bacillati</taxon>
        <taxon>Actinomycetota</taxon>
        <taxon>Coriobacteriia</taxon>
        <taxon>Eggerthellales</taxon>
        <taxon>Eggerthellaceae</taxon>
        <taxon>Xiamenia</taxon>
    </lineage>
</organism>
<evidence type="ECO:0000256" key="2">
    <source>
        <dbReference type="ARBA" id="ARBA00023012"/>
    </source>
</evidence>
<keyword evidence="12" id="KW-1185">Reference proteome</keyword>
<dbReference type="SMART" id="SM00448">
    <property type="entry name" value="REC"/>
    <property type="match status" value="1"/>
</dbReference>
<dbReference type="SUPFAM" id="SSF52172">
    <property type="entry name" value="CheY-like"/>
    <property type="match status" value="1"/>
</dbReference>
<evidence type="ECO:0000313" key="12">
    <source>
        <dbReference type="Proteomes" id="UP000636394"/>
    </source>
</evidence>
<dbReference type="Proteomes" id="UP000636394">
    <property type="component" value="Unassembled WGS sequence"/>
</dbReference>
<evidence type="ECO:0000313" key="13">
    <source>
        <dbReference type="Proteomes" id="UP000671910"/>
    </source>
</evidence>
<feature type="DNA-binding region" description="OmpR/PhoB-type" evidence="7">
    <location>
        <begin position="125"/>
        <end position="224"/>
    </location>
</feature>
<evidence type="ECO:0000256" key="7">
    <source>
        <dbReference type="PROSITE-ProRule" id="PRU01091"/>
    </source>
</evidence>
<dbReference type="PANTHER" id="PTHR48111:SF1">
    <property type="entry name" value="TWO-COMPONENT RESPONSE REGULATOR ORR33"/>
    <property type="match status" value="1"/>
</dbReference>
<dbReference type="GO" id="GO:0000156">
    <property type="term" value="F:phosphorelay response regulator activity"/>
    <property type="evidence" value="ECO:0007669"/>
    <property type="project" value="TreeGrafter"/>
</dbReference>
<feature type="domain" description="Response regulatory" evidence="8">
    <location>
        <begin position="3"/>
        <end position="116"/>
    </location>
</feature>
<dbReference type="InterPro" id="IPR016032">
    <property type="entry name" value="Sig_transdc_resp-reg_C-effctor"/>
</dbReference>
<dbReference type="EMBL" id="WPCR01000006">
    <property type="protein sequence ID" value="NHM14181.1"/>
    <property type="molecule type" value="Genomic_DNA"/>
</dbReference>
<dbReference type="CDD" id="cd17574">
    <property type="entry name" value="REC_OmpR"/>
    <property type="match status" value="1"/>
</dbReference>
<keyword evidence="2" id="KW-0902">Two-component regulatory system</keyword>
<dbReference type="AlphaFoldDB" id="A0A9E6SUA2"/>
<proteinExistence type="predicted"/>
<accession>A0A9E6SUA2</accession>
<sequence length="236" mass="25825">MNRILLVEDDGDLARIVARYLEGEGMAVRVAPSAEDAYDLLTNSVFDLVVLDINLPGDDGLSACRNLRAASDVPIIFATARVDEGDRVAGLDLGGDGYLSKPYSLRELRSYIEALLRRFGKTAGGSVVRQGPFEIDTAAEIVRKAGEAVALAPKEFALAAFLMTHEGETLSKERLISEVWGAFCDVEPQTVAVHMSWLRSKLEDDPAHPKHFLTVHGRGYRFVAKPNDDLSQQGRL</sequence>
<keyword evidence="5" id="KW-0804">Transcription</keyword>
<evidence type="ECO:0000313" key="10">
    <source>
        <dbReference type="EMBL" id="NHM14181.1"/>
    </source>
</evidence>
<dbReference type="SMART" id="SM00862">
    <property type="entry name" value="Trans_reg_C"/>
    <property type="match status" value="1"/>
</dbReference>
<dbReference type="RefSeq" id="WP_166339366.1">
    <property type="nucleotide sequence ID" value="NZ_CP072829.1"/>
</dbReference>
<dbReference type="PANTHER" id="PTHR48111">
    <property type="entry name" value="REGULATOR OF RPOS"/>
    <property type="match status" value="1"/>
</dbReference>
<dbReference type="InterPro" id="IPR001867">
    <property type="entry name" value="OmpR/PhoB-type_DNA-bd"/>
</dbReference>
<dbReference type="Gene3D" id="1.10.10.10">
    <property type="entry name" value="Winged helix-like DNA-binding domain superfamily/Winged helix DNA-binding domain"/>
    <property type="match status" value="1"/>
</dbReference>
<keyword evidence="3" id="KW-0805">Transcription regulation</keyword>
<protein>
    <submittedName>
        <fullName evidence="10 11">Response regulator</fullName>
    </submittedName>
</protein>
<dbReference type="CDD" id="cd00383">
    <property type="entry name" value="trans_reg_C"/>
    <property type="match status" value="1"/>
</dbReference>
<evidence type="ECO:0000259" key="8">
    <source>
        <dbReference type="PROSITE" id="PS50110"/>
    </source>
</evidence>
<dbReference type="EMBL" id="CP072829">
    <property type="protein sequence ID" value="QTU84204.1"/>
    <property type="molecule type" value="Genomic_DNA"/>
</dbReference>
<dbReference type="Pfam" id="PF00072">
    <property type="entry name" value="Response_reg"/>
    <property type="match status" value="1"/>
</dbReference>
<name>A0A9E6SUA2_9ACTN</name>
<dbReference type="KEGG" id="ebz:J7S26_07595"/>
<evidence type="ECO:0000256" key="6">
    <source>
        <dbReference type="PROSITE-ProRule" id="PRU00169"/>
    </source>
</evidence>
<dbReference type="InterPro" id="IPR011006">
    <property type="entry name" value="CheY-like_superfamily"/>
</dbReference>
<dbReference type="InterPro" id="IPR036388">
    <property type="entry name" value="WH-like_DNA-bd_sf"/>
</dbReference>
<gene>
    <name evidence="10" type="ORF">GMI68_05275</name>
    <name evidence="11" type="ORF">J7S26_07595</name>
</gene>
<evidence type="ECO:0000256" key="3">
    <source>
        <dbReference type="ARBA" id="ARBA00023015"/>
    </source>
</evidence>
<evidence type="ECO:0000259" key="9">
    <source>
        <dbReference type="PROSITE" id="PS51755"/>
    </source>
</evidence>
<dbReference type="GO" id="GO:0000976">
    <property type="term" value="F:transcription cis-regulatory region binding"/>
    <property type="evidence" value="ECO:0007669"/>
    <property type="project" value="TreeGrafter"/>
</dbReference>
<dbReference type="GO" id="GO:0006355">
    <property type="term" value="P:regulation of DNA-templated transcription"/>
    <property type="evidence" value="ECO:0007669"/>
    <property type="project" value="InterPro"/>
</dbReference>